<evidence type="ECO:0000313" key="2">
    <source>
        <dbReference type="EMBL" id="MEQ2245287.1"/>
    </source>
</evidence>
<feature type="region of interest" description="Disordered" evidence="1">
    <location>
        <begin position="1"/>
        <end position="29"/>
    </location>
</feature>
<dbReference type="EMBL" id="JAHRIQ010072766">
    <property type="protein sequence ID" value="MEQ2245287.1"/>
    <property type="molecule type" value="Genomic_DNA"/>
</dbReference>
<organism evidence="2 3">
    <name type="scientific">Ilyodon furcidens</name>
    <name type="common">goldbreast splitfin</name>
    <dbReference type="NCBI Taxonomy" id="33524"/>
    <lineage>
        <taxon>Eukaryota</taxon>
        <taxon>Metazoa</taxon>
        <taxon>Chordata</taxon>
        <taxon>Craniata</taxon>
        <taxon>Vertebrata</taxon>
        <taxon>Euteleostomi</taxon>
        <taxon>Actinopterygii</taxon>
        <taxon>Neopterygii</taxon>
        <taxon>Teleostei</taxon>
        <taxon>Neoteleostei</taxon>
        <taxon>Acanthomorphata</taxon>
        <taxon>Ovalentaria</taxon>
        <taxon>Atherinomorphae</taxon>
        <taxon>Cyprinodontiformes</taxon>
        <taxon>Goodeidae</taxon>
        <taxon>Ilyodon</taxon>
    </lineage>
</organism>
<dbReference type="Proteomes" id="UP001482620">
    <property type="component" value="Unassembled WGS sequence"/>
</dbReference>
<reference evidence="2 3" key="1">
    <citation type="submission" date="2021-06" db="EMBL/GenBank/DDBJ databases">
        <authorList>
            <person name="Palmer J.M."/>
        </authorList>
    </citation>
    <scope>NUCLEOTIDE SEQUENCE [LARGE SCALE GENOMIC DNA]</scope>
    <source>
        <strain evidence="3">if_2019</strain>
        <tissue evidence="2">Muscle</tissue>
    </source>
</reference>
<sequence length="109" mass="12180">MSLTNSSAYRSERSFHQTSSSTSSSCNPYMEKSRGLFTEDFGSFIRPGSDALGFSSHRGAGAYLQQSLDCGRKPEYPERTHACTERTRQFQAGICTQDPFVPQWSPLIQ</sequence>
<evidence type="ECO:0000313" key="3">
    <source>
        <dbReference type="Proteomes" id="UP001482620"/>
    </source>
</evidence>
<keyword evidence="3" id="KW-1185">Reference proteome</keyword>
<name>A0ABV0UN72_9TELE</name>
<gene>
    <name evidence="2" type="ORF">ILYODFUR_026055</name>
</gene>
<protein>
    <submittedName>
        <fullName evidence="2">Uncharacterized protein</fullName>
    </submittedName>
</protein>
<comment type="caution">
    <text evidence="2">The sequence shown here is derived from an EMBL/GenBank/DDBJ whole genome shotgun (WGS) entry which is preliminary data.</text>
</comment>
<proteinExistence type="predicted"/>
<accession>A0ABV0UN72</accession>
<evidence type="ECO:0000256" key="1">
    <source>
        <dbReference type="SAM" id="MobiDB-lite"/>
    </source>
</evidence>